<name>A0A8D8Z0A7_9HEMI</name>
<dbReference type="Gene3D" id="3.30.250.20">
    <property type="entry name" value="L1 transposable element, C-terminal domain"/>
    <property type="match status" value="1"/>
</dbReference>
<dbReference type="InterPro" id="IPR042566">
    <property type="entry name" value="L1_C"/>
</dbReference>
<protein>
    <submittedName>
        <fullName evidence="1">Uncharacterized protein</fullName>
    </submittedName>
</protein>
<dbReference type="EMBL" id="HBUF01404082">
    <property type="protein sequence ID" value="CAG6737642.1"/>
    <property type="molecule type" value="Transcribed_RNA"/>
</dbReference>
<reference evidence="1" key="1">
    <citation type="submission" date="2021-05" db="EMBL/GenBank/DDBJ databases">
        <authorList>
            <person name="Alioto T."/>
            <person name="Alioto T."/>
            <person name="Gomez Garrido J."/>
        </authorList>
    </citation>
    <scope>NUCLEOTIDE SEQUENCE</scope>
</reference>
<organism evidence="1">
    <name type="scientific">Cacopsylla melanoneura</name>
    <dbReference type="NCBI Taxonomy" id="428564"/>
    <lineage>
        <taxon>Eukaryota</taxon>
        <taxon>Metazoa</taxon>
        <taxon>Ecdysozoa</taxon>
        <taxon>Arthropoda</taxon>
        <taxon>Hexapoda</taxon>
        <taxon>Insecta</taxon>
        <taxon>Pterygota</taxon>
        <taxon>Neoptera</taxon>
        <taxon>Paraneoptera</taxon>
        <taxon>Hemiptera</taxon>
        <taxon>Sternorrhyncha</taxon>
        <taxon>Psylloidea</taxon>
        <taxon>Psyllidae</taxon>
        <taxon>Psyllinae</taxon>
        <taxon>Cacopsylla</taxon>
    </lineage>
</organism>
<accession>A0A8D8Z0A7</accession>
<sequence>MCKTDLTLESIAQLVKNAVVTAVQNFQKTVESDNHELISQMKKNIELIKIDVINTINESTRKLIKQEVVLLKDTVGKIVAKVETICKDNTEKIEDYSKDIRHLIKKEKKKNIILYNFPVKNNWKERETAVLSLLQDTLETSCTLKDIDFIDNLRKTENSPIRVGLTSWRMKMEILKNRVKLWNTKISMDEDYTREAVQKRKELKIIMKSLKEKGLQNVQLKHTTLYVNGKPWNQGTKECNVK</sequence>
<dbReference type="EMBL" id="HBUF01404081">
    <property type="protein sequence ID" value="CAG6737641.1"/>
    <property type="molecule type" value="Transcribed_RNA"/>
</dbReference>
<evidence type="ECO:0000313" key="1">
    <source>
        <dbReference type="EMBL" id="CAG6737641.1"/>
    </source>
</evidence>
<proteinExistence type="predicted"/>
<dbReference type="AlphaFoldDB" id="A0A8D8Z0A7"/>